<dbReference type="RefSeq" id="XP_022465413.1">
    <property type="nucleotide sequence ID" value="XM_022608970.1"/>
</dbReference>
<sequence>MHITSSEQKLFGYGPFKAYPMIATDQRRSINARLVVFGFIIATCSVVTFLLGVNVVIRYRTINTFDRVGTIRKILSIVCSVAAIYVLVRVVAWFFEIWTLDRSRPGYDSLFNADYGDDTPIEMSSFEVGPSSI</sequence>
<dbReference type="Proteomes" id="UP000006310">
    <property type="component" value="Chromosome 7"/>
</dbReference>
<evidence type="ECO:0000313" key="3">
    <source>
        <dbReference type="Proteomes" id="UP000006310"/>
    </source>
</evidence>
<reference evidence="2 3" key="1">
    <citation type="journal article" date="2011" name="Proc. Natl. Acad. Sci. U.S.A.">
        <title>Evolutionary erosion of yeast sex chromosomes by mating-type switching accidents.</title>
        <authorList>
            <person name="Gordon J.L."/>
            <person name="Armisen D."/>
            <person name="Proux-Wera E."/>
            <person name="Oheigeartaigh S.S."/>
            <person name="Byrne K.P."/>
            <person name="Wolfe K.H."/>
        </authorList>
    </citation>
    <scope>NUCLEOTIDE SEQUENCE [LARGE SCALE GENOMIC DNA]</scope>
    <source>
        <strain evidence="3">ATCC MYA-139 / BCRC 22969 / CBS 8797 / CCRC 22969 / KCTC 17520 / NBRC 10181 / NCYC 3082</strain>
    </source>
</reference>
<dbReference type="HOGENOM" id="CLU_1907019_0_0_1"/>
<gene>
    <name evidence="2" type="primary">KNAG0G01090</name>
    <name evidence="2" type="ordered locus">KNAG_0G01090</name>
</gene>
<reference evidence="3" key="2">
    <citation type="submission" date="2012-08" db="EMBL/GenBank/DDBJ databases">
        <title>Genome sequence of Kazachstania naganishii.</title>
        <authorList>
            <person name="Gordon J.L."/>
            <person name="Armisen D."/>
            <person name="Proux-Wera E."/>
            <person name="OhEigeartaigh S.S."/>
            <person name="Byrne K.P."/>
            <person name="Wolfe K.H."/>
        </authorList>
    </citation>
    <scope>NUCLEOTIDE SEQUENCE [LARGE SCALE GENOMIC DNA]</scope>
    <source>
        <strain evidence="3">ATCC MYA-139 / BCRC 22969 / CBS 8797 / CCRC 22969 / KCTC 17520 / NBRC 10181 / NCYC 3082</strain>
    </source>
</reference>
<dbReference type="AlphaFoldDB" id="J7S0U6"/>
<accession>J7S0U6</accession>
<dbReference type="OrthoDB" id="4064992at2759"/>
<proteinExistence type="predicted"/>
<dbReference type="GeneID" id="34526891"/>
<keyword evidence="1" id="KW-0812">Transmembrane</keyword>
<feature type="transmembrane region" description="Helical" evidence="1">
    <location>
        <begin position="74"/>
        <end position="95"/>
    </location>
</feature>
<dbReference type="OMA" id="RYRTINT"/>
<name>J7S0U6_HUIN7</name>
<protein>
    <submittedName>
        <fullName evidence="2">Uncharacterized protein</fullName>
    </submittedName>
</protein>
<evidence type="ECO:0000256" key="1">
    <source>
        <dbReference type="SAM" id="Phobius"/>
    </source>
</evidence>
<organism evidence="2 3">
    <name type="scientific">Huiozyma naganishii (strain ATCC MYA-139 / BCRC 22969 / CBS 8797 / KCTC 17520 / NBRC 10181 / NCYC 3082 / Yp74L-3)</name>
    <name type="common">Yeast</name>
    <name type="synonym">Kazachstania naganishii</name>
    <dbReference type="NCBI Taxonomy" id="1071383"/>
    <lineage>
        <taxon>Eukaryota</taxon>
        <taxon>Fungi</taxon>
        <taxon>Dikarya</taxon>
        <taxon>Ascomycota</taxon>
        <taxon>Saccharomycotina</taxon>
        <taxon>Saccharomycetes</taxon>
        <taxon>Saccharomycetales</taxon>
        <taxon>Saccharomycetaceae</taxon>
        <taxon>Huiozyma</taxon>
    </lineage>
</organism>
<dbReference type="eggNOG" id="ENOG502SFSU">
    <property type="taxonomic scope" value="Eukaryota"/>
</dbReference>
<keyword evidence="1" id="KW-0472">Membrane</keyword>
<evidence type="ECO:0000313" key="2">
    <source>
        <dbReference type="EMBL" id="CCK71167.1"/>
    </source>
</evidence>
<feature type="transmembrane region" description="Helical" evidence="1">
    <location>
        <begin position="34"/>
        <end position="53"/>
    </location>
</feature>
<dbReference type="KEGG" id="kng:KNAG_0G01090"/>
<dbReference type="EMBL" id="HE978320">
    <property type="protein sequence ID" value="CCK71167.1"/>
    <property type="molecule type" value="Genomic_DNA"/>
</dbReference>
<keyword evidence="1" id="KW-1133">Transmembrane helix</keyword>
<keyword evidence="3" id="KW-1185">Reference proteome</keyword>